<dbReference type="InterPro" id="IPR038484">
    <property type="entry name" value="MucB/RseB_C_sf"/>
</dbReference>
<evidence type="ECO:0000256" key="2">
    <source>
        <dbReference type="SAM" id="SignalP"/>
    </source>
</evidence>
<accession>A0ABT2EQG4</accession>
<gene>
    <name evidence="4" type="ORF">M2350_002626</name>
</gene>
<dbReference type="PANTHER" id="PTHR37507:SF2">
    <property type="entry name" value="SPORULATION PROTEIN YDCC"/>
    <property type="match status" value="1"/>
</dbReference>
<keyword evidence="5" id="KW-1185">Reference proteome</keyword>
<dbReference type="InterPro" id="IPR052944">
    <property type="entry name" value="Sporulation_related"/>
</dbReference>
<reference evidence="4 5" key="1">
    <citation type="submission" date="2022-08" db="EMBL/GenBank/DDBJ databases">
        <title>Bacterial and archaeal communities from various locations to study Microbial Dark Matter (Phase II).</title>
        <authorList>
            <person name="Stepanauskas R."/>
        </authorList>
    </citation>
    <scope>NUCLEOTIDE SEQUENCE [LARGE SCALE GENOMIC DNA]</scope>
    <source>
        <strain evidence="4 5">PD1</strain>
    </source>
</reference>
<feature type="compositionally biased region" description="Pro residues" evidence="1">
    <location>
        <begin position="301"/>
        <end position="319"/>
    </location>
</feature>
<name>A0ABT2EQG4_9BACT</name>
<dbReference type="Proteomes" id="UP001204798">
    <property type="component" value="Unassembled WGS sequence"/>
</dbReference>
<feature type="domain" description="MucB/RseB N-terminal" evidence="3">
    <location>
        <begin position="132"/>
        <end position="212"/>
    </location>
</feature>
<proteinExistence type="predicted"/>
<dbReference type="Pfam" id="PF03888">
    <property type="entry name" value="MucB_RseB"/>
    <property type="match status" value="1"/>
</dbReference>
<dbReference type="RefSeq" id="WP_259098407.1">
    <property type="nucleotide sequence ID" value="NZ_CP130454.1"/>
</dbReference>
<feature type="signal peptide" evidence="2">
    <location>
        <begin position="1"/>
        <end position="22"/>
    </location>
</feature>
<dbReference type="Gene3D" id="2.50.20.10">
    <property type="entry name" value="Lipoprotein localisation LolA/LolB/LppX"/>
    <property type="match status" value="1"/>
</dbReference>
<evidence type="ECO:0000259" key="3">
    <source>
        <dbReference type="Pfam" id="PF03888"/>
    </source>
</evidence>
<feature type="chain" id="PRO_5045170351" description="MucB/RseB N-terminal domain-containing protein" evidence="2">
    <location>
        <begin position="23"/>
        <end position="375"/>
    </location>
</feature>
<evidence type="ECO:0000313" key="4">
    <source>
        <dbReference type="EMBL" id="MCS3920197.1"/>
    </source>
</evidence>
<dbReference type="EMBL" id="JANUCP010000005">
    <property type="protein sequence ID" value="MCS3920197.1"/>
    <property type="molecule type" value="Genomic_DNA"/>
</dbReference>
<protein>
    <recommendedName>
        <fullName evidence="3">MucB/RseB N-terminal domain-containing protein</fullName>
    </recommendedName>
</protein>
<feature type="region of interest" description="Disordered" evidence="1">
    <location>
        <begin position="293"/>
        <end position="320"/>
    </location>
</feature>
<evidence type="ECO:0000256" key="1">
    <source>
        <dbReference type="SAM" id="MobiDB-lite"/>
    </source>
</evidence>
<keyword evidence="2" id="KW-0732">Signal</keyword>
<sequence length="375" mass="43210">MKKARQLAAAFLTIAITALVWAQDQRSFERGREFKSEVLWNLLTSPQFKTLQGKIRVTVFLPQGSRSWEMDLWADENRSRVQFDLPHPEGRRKIITFTLPNEVWVWMPFAKKALRAEGSGFPSWRYVWQIRTDKLDMAKANYTLRFVGRDKIAERFCLVLQLEPKVKGNAVRKIWVHPPTRLPLQVERYSPDGQLEIRIAFAEVKINEPLPLLILEPSVPSDWTVENLPPFQRRRVDISQAREVLGFEPILPSWLPQGYVLEGIFALGDQRWKMAHIVYTDGIGVISVFQRPAPQKRRPPAGQPPFVPPKRPFESPPAGHPHSGRFWGSFLAQLMFPQRVVVRDIGNLRVVLVSEVAREWLERMANSMTPTAAAR</sequence>
<organism evidence="4 5">
    <name type="scientific">Candidatus Fervidibacter sacchari</name>
    <dbReference type="NCBI Taxonomy" id="1448929"/>
    <lineage>
        <taxon>Bacteria</taxon>
        <taxon>Candidatus Fervidibacterota</taxon>
        <taxon>Candidatus Fervidibacter</taxon>
    </lineage>
</organism>
<evidence type="ECO:0000313" key="5">
    <source>
        <dbReference type="Proteomes" id="UP001204798"/>
    </source>
</evidence>
<dbReference type="PANTHER" id="PTHR37507">
    <property type="entry name" value="SPORULATION PROTEIN YDCC"/>
    <property type="match status" value="1"/>
</dbReference>
<comment type="caution">
    <text evidence="4">The sequence shown here is derived from an EMBL/GenBank/DDBJ whole genome shotgun (WGS) entry which is preliminary data.</text>
</comment>
<dbReference type="InterPro" id="IPR033434">
    <property type="entry name" value="MucB/RseB_N"/>
</dbReference>
<dbReference type="Gene3D" id="3.30.200.100">
    <property type="entry name" value="MucB/RseB, C-terminal domain"/>
    <property type="match status" value="1"/>
</dbReference>